<keyword evidence="3" id="KW-1185">Reference proteome</keyword>
<reference evidence="2" key="1">
    <citation type="submission" date="2017-07" db="EMBL/GenBank/DDBJ databases">
        <title>Taro Niue Genome Assembly and Annotation.</title>
        <authorList>
            <person name="Atibalentja N."/>
            <person name="Keating K."/>
            <person name="Fields C.J."/>
        </authorList>
    </citation>
    <scope>NUCLEOTIDE SEQUENCE</scope>
    <source>
        <strain evidence="2">Niue_2</strain>
        <tissue evidence="2">Leaf</tissue>
    </source>
</reference>
<sequence>MRADRGLGAPRWEGQVRGHVGRRVPADLGELQVDVAGEIASLRALLHLVVQDWEAAQRQVDQLRAELERVRRAQAGASSSTAAVETSQSDLEIRLVDAVKRAEEAQADLAERVTELETTTGQAAHWR</sequence>
<keyword evidence="1" id="KW-0175">Coiled coil</keyword>
<feature type="coiled-coil region" evidence="1">
    <location>
        <begin position="53"/>
        <end position="119"/>
    </location>
</feature>
<dbReference type="Proteomes" id="UP000652761">
    <property type="component" value="Unassembled WGS sequence"/>
</dbReference>
<organism evidence="2 3">
    <name type="scientific">Colocasia esculenta</name>
    <name type="common">Wild taro</name>
    <name type="synonym">Arum esculentum</name>
    <dbReference type="NCBI Taxonomy" id="4460"/>
    <lineage>
        <taxon>Eukaryota</taxon>
        <taxon>Viridiplantae</taxon>
        <taxon>Streptophyta</taxon>
        <taxon>Embryophyta</taxon>
        <taxon>Tracheophyta</taxon>
        <taxon>Spermatophyta</taxon>
        <taxon>Magnoliopsida</taxon>
        <taxon>Liliopsida</taxon>
        <taxon>Araceae</taxon>
        <taxon>Aroideae</taxon>
        <taxon>Colocasieae</taxon>
        <taxon>Colocasia</taxon>
    </lineage>
</organism>
<comment type="caution">
    <text evidence="2">The sequence shown here is derived from an EMBL/GenBank/DDBJ whole genome shotgun (WGS) entry which is preliminary data.</text>
</comment>
<protein>
    <submittedName>
        <fullName evidence="2">Uncharacterized protein</fullName>
    </submittedName>
</protein>
<dbReference type="EMBL" id="NMUH01000918">
    <property type="protein sequence ID" value="MQL86669.1"/>
    <property type="molecule type" value="Genomic_DNA"/>
</dbReference>
<dbReference type="AlphaFoldDB" id="A0A843V4T6"/>
<name>A0A843V4T6_COLES</name>
<evidence type="ECO:0000313" key="3">
    <source>
        <dbReference type="Proteomes" id="UP000652761"/>
    </source>
</evidence>
<accession>A0A843V4T6</accession>
<gene>
    <name evidence="2" type="ORF">Taro_019201</name>
</gene>
<proteinExistence type="predicted"/>
<evidence type="ECO:0000256" key="1">
    <source>
        <dbReference type="SAM" id="Coils"/>
    </source>
</evidence>
<evidence type="ECO:0000313" key="2">
    <source>
        <dbReference type="EMBL" id="MQL86669.1"/>
    </source>
</evidence>
<dbReference type="GO" id="GO:0015562">
    <property type="term" value="F:efflux transmembrane transporter activity"/>
    <property type="evidence" value="ECO:0007669"/>
    <property type="project" value="InterPro"/>
</dbReference>